<comment type="caution">
    <text evidence="6">The sequence shown here is derived from an EMBL/GenBank/DDBJ whole genome shotgun (WGS) entry which is preliminary data.</text>
</comment>
<keyword evidence="4" id="KW-0804">Transcription</keyword>
<dbReference type="InterPro" id="IPR005119">
    <property type="entry name" value="LysR_subst-bd"/>
</dbReference>
<dbReference type="GO" id="GO:0006351">
    <property type="term" value="P:DNA-templated transcription"/>
    <property type="evidence" value="ECO:0007669"/>
    <property type="project" value="TreeGrafter"/>
</dbReference>
<gene>
    <name evidence="6" type="ORF">C0Z19_15650</name>
</gene>
<dbReference type="FunFam" id="1.10.10.10:FF:000038">
    <property type="entry name" value="Glycine cleavage system transcriptional activator"/>
    <property type="match status" value="1"/>
</dbReference>
<dbReference type="PANTHER" id="PTHR30537:SF74">
    <property type="entry name" value="HTH-TYPE TRANSCRIPTIONAL REGULATOR TRPI"/>
    <property type="match status" value="1"/>
</dbReference>
<proteinExistence type="inferred from homology"/>
<dbReference type="GO" id="GO:0043565">
    <property type="term" value="F:sequence-specific DNA binding"/>
    <property type="evidence" value="ECO:0007669"/>
    <property type="project" value="TreeGrafter"/>
</dbReference>
<dbReference type="InterPro" id="IPR036390">
    <property type="entry name" value="WH_DNA-bd_sf"/>
</dbReference>
<reference evidence="6 7" key="1">
    <citation type="submission" date="2018-01" db="EMBL/GenBank/DDBJ databases">
        <title>Whole genome analyses suggest that Burkholderia sensu lato contains two further novel genera in the rhizoxinica-symbiotica group Mycetohabitans gen. nov., and Trinickia gen. nov.: implications for the evolution of diazotrophy and nodulation in the Burkholderiaceae.</title>
        <authorList>
            <person name="Estrada-de los Santos P."/>
            <person name="Palmer M."/>
            <person name="Chavez-Ramirez B."/>
            <person name="Beukes C."/>
            <person name="Steenkamp E.T."/>
            <person name="Hirsch A.M."/>
            <person name="Manyaka P."/>
            <person name="Maluk M."/>
            <person name="Lafos M."/>
            <person name="Crook M."/>
            <person name="Gross E."/>
            <person name="Simon M.F."/>
            <person name="Bueno dos Reis Junior F."/>
            <person name="Poole P.S."/>
            <person name="Venter S.N."/>
            <person name="James E.K."/>
        </authorList>
    </citation>
    <scope>NUCLEOTIDE SEQUENCE [LARGE SCALE GENOMIC DNA]</scope>
    <source>
        <strain evidence="6 7">GP25-8</strain>
    </source>
</reference>
<dbReference type="InterPro" id="IPR000847">
    <property type="entry name" value="LysR_HTH_N"/>
</dbReference>
<evidence type="ECO:0000256" key="2">
    <source>
        <dbReference type="ARBA" id="ARBA00023015"/>
    </source>
</evidence>
<sequence>MPNMRRKLPPLNALRAFEASGRYSSFTGAAKELLVTQGAVSRHVSLLEDWLGVQLFLRTHRGIELTRKGETYIRALSSVFDQIDYATREARDEADGSVLRLKLPPTFAMRWLVPRLKHFQTRHPKIEIQIFTSHEPANFRREDVDLSVHSHPFPPNDTSQRRLLGEVLMPVCSPLLPVQERPLKLPKDLANYALLSSRHRPMDWSRWLVEAGITELENHGSINFDNAALAYQGALDKLGVVIAVRALIEDDLRNGRLVAPFDLQVSTPGAYYLACSQVSSRSPQLAAFEAWLIEEAMAYEQSLAPLKSDR</sequence>
<dbReference type="AlphaFoldDB" id="A0A2N7W1Y8"/>
<keyword evidence="7" id="KW-1185">Reference proteome</keyword>
<dbReference type="PROSITE" id="PS50931">
    <property type="entry name" value="HTH_LYSR"/>
    <property type="match status" value="1"/>
</dbReference>
<dbReference type="SUPFAM" id="SSF53850">
    <property type="entry name" value="Periplasmic binding protein-like II"/>
    <property type="match status" value="1"/>
</dbReference>
<dbReference type="NCBIfam" id="NF008352">
    <property type="entry name" value="PRK11139.1"/>
    <property type="match status" value="1"/>
</dbReference>
<keyword evidence="2" id="KW-0805">Transcription regulation</keyword>
<dbReference type="Proteomes" id="UP000235347">
    <property type="component" value="Unassembled WGS sequence"/>
</dbReference>
<organism evidence="6 7">
    <name type="scientific">Trinickia soli</name>
    <dbReference type="NCBI Taxonomy" id="380675"/>
    <lineage>
        <taxon>Bacteria</taxon>
        <taxon>Pseudomonadati</taxon>
        <taxon>Pseudomonadota</taxon>
        <taxon>Betaproteobacteria</taxon>
        <taxon>Burkholderiales</taxon>
        <taxon>Burkholderiaceae</taxon>
        <taxon>Trinickia</taxon>
    </lineage>
</organism>
<dbReference type="Gene3D" id="3.40.190.10">
    <property type="entry name" value="Periplasmic binding protein-like II"/>
    <property type="match status" value="2"/>
</dbReference>
<evidence type="ECO:0000256" key="4">
    <source>
        <dbReference type="ARBA" id="ARBA00023163"/>
    </source>
</evidence>
<feature type="domain" description="HTH lysR-type" evidence="5">
    <location>
        <begin position="9"/>
        <end position="66"/>
    </location>
</feature>
<keyword evidence="3" id="KW-0238">DNA-binding</keyword>
<dbReference type="Pfam" id="PF03466">
    <property type="entry name" value="LysR_substrate"/>
    <property type="match status" value="1"/>
</dbReference>
<evidence type="ECO:0000259" key="5">
    <source>
        <dbReference type="PROSITE" id="PS50931"/>
    </source>
</evidence>
<comment type="similarity">
    <text evidence="1">Belongs to the LysR transcriptional regulatory family.</text>
</comment>
<dbReference type="RefSeq" id="WP_102610739.1">
    <property type="nucleotide sequence ID" value="NZ_PNYB01000012.1"/>
</dbReference>
<evidence type="ECO:0000256" key="3">
    <source>
        <dbReference type="ARBA" id="ARBA00023125"/>
    </source>
</evidence>
<dbReference type="FunFam" id="3.40.190.10:FF:000017">
    <property type="entry name" value="Glycine cleavage system transcriptional activator"/>
    <property type="match status" value="1"/>
</dbReference>
<dbReference type="Gene3D" id="1.10.10.10">
    <property type="entry name" value="Winged helix-like DNA-binding domain superfamily/Winged helix DNA-binding domain"/>
    <property type="match status" value="1"/>
</dbReference>
<evidence type="ECO:0000313" key="7">
    <source>
        <dbReference type="Proteomes" id="UP000235347"/>
    </source>
</evidence>
<dbReference type="PRINTS" id="PR00039">
    <property type="entry name" value="HTHLYSR"/>
</dbReference>
<protein>
    <submittedName>
        <fullName evidence="6">Transcriptional regulator</fullName>
    </submittedName>
</protein>
<dbReference type="PANTHER" id="PTHR30537">
    <property type="entry name" value="HTH-TYPE TRANSCRIPTIONAL REGULATOR"/>
    <property type="match status" value="1"/>
</dbReference>
<name>A0A2N7W1Y8_9BURK</name>
<accession>A0A2N7W1Y8</accession>
<dbReference type="SUPFAM" id="SSF46785">
    <property type="entry name" value="Winged helix' DNA-binding domain"/>
    <property type="match status" value="1"/>
</dbReference>
<dbReference type="InterPro" id="IPR058163">
    <property type="entry name" value="LysR-type_TF_proteobact-type"/>
</dbReference>
<dbReference type="Pfam" id="PF00126">
    <property type="entry name" value="HTH_1"/>
    <property type="match status" value="1"/>
</dbReference>
<evidence type="ECO:0000256" key="1">
    <source>
        <dbReference type="ARBA" id="ARBA00009437"/>
    </source>
</evidence>
<dbReference type="CDD" id="cd08432">
    <property type="entry name" value="PBP2_GcdR_TrpI_HvrB_AmpR_like"/>
    <property type="match status" value="1"/>
</dbReference>
<dbReference type="GO" id="GO:0003700">
    <property type="term" value="F:DNA-binding transcription factor activity"/>
    <property type="evidence" value="ECO:0007669"/>
    <property type="project" value="InterPro"/>
</dbReference>
<dbReference type="EMBL" id="PNYB01000012">
    <property type="protein sequence ID" value="PMS23436.1"/>
    <property type="molecule type" value="Genomic_DNA"/>
</dbReference>
<evidence type="ECO:0000313" key="6">
    <source>
        <dbReference type="EMBL" id="PMS23436.1"/>
    </source>
</evidence>
<dbReference type="InterPro" id="IPR036388">
    <property type="entry name" value="WH-like_DNA-bd_sf"/>
</dbReference>